<reference evidence="3" key="1">
    <citation type="submission" date="2023-07" db="EMBL/GenBank/DDBJ databases">
        <authorList>
            <person name="Stuckert A."/>
        </authorList>
    </citation>
    <scope>NUCLEOTIDE SEQUENCE</scope>
</reference>
<dbReference type="PANTHER" id="PTHR24206">
    <property type="entry name" value="OS06G0237300 PROTEIN"/>
    <property type="match status" value="1"/>
</dbReference>
<evidence type="ECO:0000256" key="1">
    <source>
        <dbReference type="ARBA" id="ARBA00023038"/>
    </source>
</evidence>
<accession>A0ABN9KPP9</accession>
<comment type="caution">
    <text evidence="3">The sequence shown here is derived from an EMBL/GenBank/DDBJ whole genome shotgun (WGS) entry which is preliminary data.</text>
</comment>
<protein>
    <recommendedName>
        <fullName evidence="5">LIM zinc-binding domain-containing protein</fullName>
    </recommendedName>
</protein>
<evidence type="ECO:0000256" key="2">
    <source>
        <dbReference type="SAM" id="MobiDB-lite"/>
    </source>
</evidence>
<sequence>MVSLGNYASLHGHIYCKPHFQQLFKSKGNYDEGFGYKPHKERWNPKSKSANGESRAEREDTSKSLVKESSTASNPQGLNHNEETSSSDNVNLKMSSERRKLSVTWPPSDESSKQSSMVEKVIVSKPKWPPEDDMKQVDVVRPPPEGGEQGKSESEKMVNIFREGKDVVQDGISEVHSFSAEKKGLSRMSVGSLDKETFKNVDGLIKVTKIDGDEEQNHVNPNSNNNNNNNSCNAPNTEHWLKVPTMDPKPINRSELQFDIQEFCFSSNYSTDNFTRKIQKYNTGDLSSLDNNLYISEETFCWDPVTNETVESEKSEAEISHLCNTFQKKEMTEAIVLHGLSTQSPALQEPNACGLQGRGINEPCVIGREPILQSTFRTGLKGTRVKDSDACLEDIEYSVTALKPMFQDID</sequence>
<keyword evidence="1" id="KW-0479">Metal-binding</keyword>
<feature type="region of interest" description="Disordered" evidence="2">
    <location>
        <begin position="213"/>
        <end position="234"/>
    </location>
</feature>
<dbReference type="EMBL" id="CAUEEQ010001113">
    <property type="protein sequence ID" value="CAJ0918828.1"/>
    <property type="molecule type" value="Genomic_DNA"/>
</dbReference>
<dbReference type="Proteomes" id="UP001176940">
    <property type="component" value="Unassembled WGS sequence"/>
</dbReference>
<feature type="region of interest" description="Disordered" evidence="2">
    <location>
        <begin position="35"/>
        <end position="154"/>
    </location>
</feature>
<feature type="compositionally biased region" description="Low complexity" evidence="2">
    <location>
        <begin position="220"/>
        <end position="234"/>
    </location>
</feature>
<feature type="compositionally biased region" description="Basic and acidic residues" evidence="2">
    <location>
        <begin position="128"/>
        <end position="138"/>
    </location>
</feature>
<feature type="compositionally biased region" description="Basic and acidic residues" evidence="2">
    <location>
        <begin position="54"/>
        <end position="66"/>
    </location>
</feature>
<dbReference type="SUPFAM" id="SSF57716">
    <property type="entry name" value="Glucocorticoid receptor-like (DNA-binding domain)"/>
    <property type="match status" value="1"/>
</dbReference>
<keyword evidence="4" id="KW-1185">Reference proteome</keyword>
<evidence type="ECO:0008006" key="5">
    <source>
        <dbReference type="Google" id="ProtNLM"/>
    </source>
</evidence>
<organism evidence="3 4">
    <name type="scientific">Ranitomeya imitator</name>
    <name type="common">mimic poison frog</name>
    <dbReference type="NCBI Taxonomy" id="111125"/>
    <lineage>
        <taxon>Eukaryota</taxon>
        <taxon>Metazoa</taxon>
        <taxon>Chordata</taxon>
        <taxon>Craniata</taxon>
        <taxon>Vertebrata</taxon>
        <taxon>Euteleostomi</taxon>
        <taxon>Amphibia</taxon>
        <taxon>Batrachia</taxon>
        <taxon>Anura</taxon>
        <taxon>Neobatrachia</taxon>
        <taxon>Hyloidea</taxon>
        <taxon>Dendrobatidae</taxon>
        <taxon>Dendrobatinae</taxon>
        <taxon>Ranitomeya</taxon>
    </lineage>
</organism>
<evidence type="ECO:0000313" key="3">
    <source>
        <dbReference type="EMBL" id="CAJ0918828.1"/>
    </source>
</evidence>
<feature type="compositionally biased region" description="Polar residues" evidence="2">
    <location>
        <begin position="67"/>
        <end position="94"/>
    </location>
</feature>
<evidence type="ECO:0000313" key="4">
    <source>
        <dbReference type="Proteomes" id="UP001176940"/>
    </source>
</evidence>
<gene>
    <name evidence="3" type="ORF">RIMI_LOCUS876096</name>
</gene>
<name>A0ABN9KPP9_9NEOB</name>
<proteinExistence type="predicted"/>
<keyword evidence="1" id="KW-0862">Zinc</keyword>
<keyword evidence="1" id="KW-0440">LIM domain</keyword>